<dbReference type="GO" id="GO:0005666">
    <property type="term" value="C:RNA polymerase III complex"/>
    <property type="evidence" value="ECO:0007669"/>
    <property type="project" value="TreeGrafter"/>
</dbReference>
<name>A0A819UCW7_9BILA</name>
<dbReference type="AlphaFoldDB" id="A0A819UCW7"/>
<evidence type="ECO:0000256" key="1">
    <source>
        <dbReference type="ARBA" id="ARBA00022478"/>
    </source>
</evidence>
<proteinExistence type="predicted"/>
<dbReference type="InterPro" id="IPR006111">
    <property type="entry name" value="Rpo6/Rpb6"/>
</dbReference>
<dbReference type="EMBL" id="CAJOBD010007437">
    <property type="protein sequence ID" value="CAF4086807.1"/>
    <property type="molecule type" value="Genomic_DNA"/>
</dbReference>
<comment type="caution">
    <text evidence="3">The sequence shown here is derived from an EMBL/GenBank/DDBJ whole genome shotgun (WGS) entry which is preliminary data.</text>
</comment>
<keyword evidence="2" id="KW-0804">Transcription</keyword>
<protein>
    <recommendedName>
        <fullName evidence="5">RNA polymerase Rpb6</fullName>
    </recommendedName>
</protein>
<feature type="non-terminal residue" evidence="3">
    <location>
        <position position="1"/>
    </location>
</feature>
<evidence type="ECO:0000313" key="3">
    <source>
        <dbReference type="EMBL" id="CAF4086807.1"/>
    </source>
</evidence>
<dbReference type="Proteomes" id="UP000663836">
    <property type="component" value="Unassembled WGS sequence"/>
</dbReference>
<dbReference type="GO" id="GO:0006366">
    <property type="term" value="P:transcription by RNA polymerase II"/>
    <property type="evidence" value="ECO:0007669"/>
    <property type="project" value="TreeGrafter"/>
</dbReference>
<dbReference type="InterPro" id="IPR036161">
    <property type="entry name" value="RPB6/omega-like_sf"/>
</dbReference>
<accession>A0A819UCW7</accession>
<dbReference type="GO" id="GO:0042797">
    <property type="term" value="P:tRNA transcription by RNA polymerase III"/>
    <property type="evidence" value="ECO:0007669"/>
    <property type="project" value="TreeGrafter"/>
</dbReference>
<dbReference type="Gene3D" id="3.90.940.10">
    <property type="match status" value="1"/>
</dbReference>
<sequence length="48" mass="5665">MVEPDGETDPLQIAMRELKEKKIPMIIRRYLPDGSYEDWSIEELVLTD</sequence>
<dbReference type="GO" id="GO:0003899">
    <property type="term" value="F:DNA-directed RNA polymerase activity"/>
    <property type="evidence" value="ECO:0007669"/>
    <property type="project" value="InterPro"/>
</dbReference>
<dbReference type="SUPFAM" id="SSF63562">
    <property type="entry name" value="RPB6/omega subunit-like"/>
    <property type="match status" value="1"/>
</dbReference>
<dbReference type="PANTHER" id="PTHR47227">
    <property type="entry name" value="DNA-DIRECTED RNA POLYMERASE SUBUNIT K"/>
    <property type="match status" value="1"/>
</dbReference>
<evidence type="ECO:0000313" key="4">
    <source>
        <dbReference type="Proteomes" id="UP000663836"/>
    </source>
</evidence>
<gene>
    <name evidence="3" type="ORF">JBS370_LOCUS31020</name>
</gene>
<organism evidence="3 4">
    <name type="scientific">Rotaria sordida</name>
    <dbReference type="NCBI Taxonomy" id="392033"/>
    <lineage>
        <taxon>Eukaryota</taxon>
        <taxon>Metazoa</taxon>
        <taxon>Spiralia</taxon>
        <taxon>Gnathifera</taxon>
        <taxon>Rotifera</taxon>
        <taxon>Eurotatoria</taxon>
        <taxon>Bdelloidea</taxon>
        <taxon>Philodinida</taxon>
        <taxon>Philodinidae</taxon>
        <taxon>Rotaria</taxon>
    </lineage>
</organism>
<dbReference type="GO" id="GO:0005736">
    <property type="term" value="C:RNA polymerase I complex"/>
    <property type="evidence" value="ECO:0007669"/>
    <property type="project" value="TreeGrafter"/>
</dbReference>
<dbReference type="PANTHER" id="PTHR47227:SF5">
    <property type="entry name" value="DNA-DIRECTED RNA POLYMERASES I, II, AND III SUBUNIT RPABC2"/>
    <property type="match status" value="1"/>
</dbReference>
<evidence type="ECO:0008006" key="5">
    <source>
        <dbReference type="Google" id="ProtNLM"/>
    </source>
</evidence>
<evidence type="ECO:0000256" key="2">
    <source>
        <dbReference type="ARBA" id="ARBA00023163"/>
    </source>
</evidence>
<reference evidence="3" key="1">
    <citation type="submission" date="2021-02" db="EMBL/GenBank/DDBJ databases">
        <authorList>
            <person name="Nowell W R."/>
        </authorList>
    </citation>
    <scope>NUCLEOTIDE SEQUENCE</scope>
</reference>
<dbReference type="GO" id="GO:0003677">
    <property type="term" value="F:DNA binding"/>
    <property type="evidence" value="ECO:0007669"/>
    <property type="project" value="InterPro"/>
</dbReference>
<dbReference type="GO" id="GO:0006360">
    <property type="term" value="P:transcription by RNA polymerase I"/>
    <property type="evidence" value="ECO:0007669"/>
    <property type="project" value="TreeGrafter"/>
</dbReference>
<dbReference type="PIRSF" id="PIRSF000778">
    <property type="entry name" value="RpoK/RPB6"/>
    <property type="match status" value="1"/>
</dbReference>
<dbReference type="GO" id="GO:0005665">
    <property type="term" value="C:RNA polymerase II, core complex"/>
    <property type="evidence" value="ECO:0007669"/>
    <property type="project" value="TreeGrafter"/>
</dbReference>
<keyword evidence="1" id="KW-0240">DNA-directed RNA polymerase</keyword>